<dbReference type="FunFam" id="1.10.10.10:FF:000001">
    <property type="entry name" value="LysR family transcriptional regulator"/>
    <property type="match status" value="1"/>
</dbReference>
<evidence type="ECO:0000259" key="5">
    <source>
        <dbReference type="PROSITE" id="PS50931"/>
    </source>
</evidence>
<evidence type="ECO:0000256" key="3">
    <source>
        <dbReference type="ARBA" id="ARBA00023125"/>
    </source>
</evidence>
<dbReference type="Gene3D" id="3.40.190.10">
    <property type="entry name" value="Periplasmic binding protein-like II"/>
    <property type="match status" value="2"/>
</dbReference>
<dbReference type="GO" id="GO:0003700">
    <property type="term" value="F:DNA-binding transcription factor activity"/>
    <property type="evidence" value="ECO:0007669"/>
    <property type="project" value="InterPro"/>
</dbReference>
<evidence type="ECO:0000256" key="1">
    <source>
        <dbReference type="ARBA" id="ARBA00009437"/>
    </source>
</evidence>
<dbReference type="PANTHER" id="PTHR30346">
    <property type="entry name" value="TRANSCRIPTIONAL DUAL REGULATOR HCAR-RELATED"/>
    <property type="match status" value="1"/>
</dbReference>
<dbReference type="PROSITE" id="PS50931">
    <property type="entry name" value="HTH_LYSR"/>
    <property type="match status" value="1"/>
</dbReference>
<dbReference type="InterPro" id="IPR036390">
    <property type="entry name" value="WH_DNA-bd_sf"/>
</dbReference>
<dbReference type="GO" id="GO:0003677">
    <property type="term" value="F:DNA binding"/>
    <property type="evidence" value="ECO:0007669"/>
    <property type="project" value="UniProtKB-KW"/>
</dbReference>
<accession>A0A6S6SMQ4</accession>
<dbReference type="EMBL" id="CACVAY010000029">
    <property type="protein sequence ID" value="CAA6806021.1"/>
    <property type="molecule type" value="Genomic_DNA"/>
</dbReference>
<sequence>MNLPTVKQLRYFVALEKTEHFGKAAQACFVSQSAFSVAIRELESLLGSQLVDRTNKTVTITRVGKEVAAQANRCLRDIEYLTAIASHSEEPLSSRLTLGAIPTIAPFVLPKLLPALRDEFPDLQLYLHEGTTLSIYEKLIEGELDLLLIALPYKLAGVEILPLFKDHFELACREDTQFLDPKKDYVEEDLPAESILLLEDGHCLRDHALSACRIRNQDTVNRFSASSLATLIEMVNSDLGVTYLTKMTKSAPMLQHTKIKTWPLPNNPYREIGMVWRKNSAQAEEFRILGEFIKNISGIQHVSS</sequence>
<keyword evidence="3" id="KW-0238">DNA-binding</keyword>
<dbReference type="CDD" id="cd08411">
    <property type="entry name" value="PBP2_OxyR"/>
    <property type="match status" value="1"/>
</dbReference>
<dbReference type="AlphaFoldDB" id="A0A6S6SMQ4"/>
<comment type="similarity">
    <text evidence="1">Belongs to the LysR transcriptional regulatory family.</text>
</comment>
<dbReference type="InterPro" id="IPR000847">
    <property type="entry name" value="LysR_HTH_N"/>
</dbReference>
<dbReference type="Pfam" id="PF03466">
    <property type="entry name" value="LysR_substrate"/>
    <property type="match status" value="1"/>
</dbReference>
<proteinExistence type="inferred from homology"/>
<dbReference type="InterPro" id="IPR005119">
    <property type="entry name" value="LysR_subst-bd"/>
</dbReference>
<dbReference type="PRINTS" id="PR00039">
    <property type="entry name" value="HTHLYSR"/>
</dbReference>
<organism evidence="6">
    <name type="scientific">uncultured Thiotrichaceae bacterium</name>
    <dbReference type="NCBI Taxonomy" id="298394"/>
    <lineage>
        <taxon>Bacteria</taxon>
        <taxon>Pseudomonadati</taxon>
        <taxon>Pseudomonadota</taxon>
        <taxon>Gammaproteobacteria</taxon>
        <taxon>Thiotrichales</taxon>
        <taxon>Thiotrichaceae</taxon>
        <taxon>environmental samples</taxon>
    </lineage>
</organism>
<dbReference type="InterPro" id="IPR036388">
    <property type="entry name" value="WH-like_DNA-bd_sf"/>
</dbReference>
<evidence type="ECO:0000256" key="4">
    <source>
        <dbReference type="ARBA" id="ARBA00023163"/>
    </source>
</evidence>
<dbReference type="GO" id="GO:0032993">
    <property type="term" value="C:protein-DNA complex"/>
    <property type="evidence" value="ECO:0007669"/>
    <property type="project" value="TreeGrafter"/>
</dbReference>
<dbReference type="SUPFAM" id="SSF53850">
    <property type="entry name" value="Periplasmic binding protein-like II"/>
    <property type="match status" value="1"/>
</dbReference>
<protein>
    <submittedName>
        <fullName evidence="6">Hydrogen peroxide-inducible genes activator</fullName>
    </submittedName>
</protein>
<keyword evidence="4" id="KW-0804">Transcription</keyword>
<feature type="domain" description="HTH lysR-type" evidence="5">
    <location>
        <begin position="4"/>
        <end position="61"/>
    </location>
</feature>
<name>A0A6S6SMQ4_9GAMM</name>
<dbReference type="Gene3D" id="1.10.10.10">
    <property type="entry name" value="Winged helix-like DNA-binding domain superfamily/Winged helix DNA-binding domain"/>
    <property type="match status" value="1"/>
</dbReference>
<evidence type="ECO:0000313" key="6">
    <source>
        <dbReference type="EMBL" id="CAA6806021.1"/>
    </source>
</evidence>
<reference evidence="6" key="1">
    <citation type="submission" date="2020-01" db="EMBL/GenBank/DDBJ databases">
        <authorList>
            <person name="Meier V. D."/>
            <person name="Meier V D."/>
        </authorList>
    </citation>
    <scope>NUCLEOTIDE SEQUENCE</scope>
    <source>
        <strain evidence="6">HLG_WM_MAG_07</strain>
    </source>
</reference>
<dbReference type="PANTHER" id="PTHR30346:SF10">
    <property type="entry name" value="TRANSCRIPTIONAL REGULATOR OF OXIDATIVE STRESS OXYR"/>
    <property type="match status" value="1"/>
</dbReference>
<keyword evidence="2" id="KW-0805">Transcription regulation</keyword>
<dbReference type="Pfam" id="PF00126">
    <property type="entry name" value="HTH_1"/>
    <property type="match status" value="1"/>
</dbReference>
<gene>
    <name evidence="6" type="ORF">HELGO_WM12083</name>
</gene>
<evidence type="ECO:0000256" key="2">
    <source>
        <dbReference type="ARBA" id="ARBA00023015"/>
    </source>
</evidence>
<dbReference type="SUPFAM" id="SSF46785">
    <property type="entry name" value="Winged helix' DNA-binding domain"/>
    <property type="match status" value="1"/>
</dbReference>